<evidence type="ECO:0000259" key="1">
    <source>
        <dbReference type="Pfam" id="PF06075"/>
    </source>
</evidence>
<dbReference type="PANTHER" id="PTHR31928:SF12">
    <property type="entry name" value="DUF3741 DOMAIN-CONTAINING PROTEIN"/>
    <property type="match status" value="1"/>
</dbReference>
<feature type="domain" description="DUF936" evidence="1">
    <location>
        <begin position="48"/>
        <end position="88"/>
    </location>
</feature>
<dbReference type="EMBL" id="JBFOLJ010000014">
    <property type="protein sequence ID" value="KAL2477340.1"/>
    <property type="molecule type" value="Genomic_DNA"/>
</dbReference>
<protein>
    <recommendedName>
        <fullName evidence="1">DUF936 domain-containing protein</fullName>
    </recommendedName>
</protein>
<dbReference type="AlphaFoldDB" id="A0ABD1QM78"/>
<gene>
    <name evidence="2" type="ORF">Fot_46354</name>
</gene>
<dbReference type="InterPro" id="IPR010341">
    <property type="entry name" value="DUF936_pln"/>
</dbReference>
<sequence length="130" mass="14643">MDSLKTGVLVELIEDVQMNEKGLEQKPALLQIRSIIPVLEEDDSGKPIKIGQFVYLKELDKSHPVPLLIDITPFSRRHMCEGTPEDIISPPNLLELLETPTVDSINEKGVILEKKISENSSDSRKLTWII</sequence>
<evidence type="ECO:0000313" key="2">
    <source>
        <dbReference type="EMBL" id="KAL2477340.1"/>
    </source>
</evidence>
<feature type="domain" description="DUF936" evidence="1">
    <location>
        <begin position="4"/>
        <end position="43"/>
    </location>
</feature>
<organism evidence="2 3">
    <name type="scientific">Forsythia ovata</name>
    <dbReference type="NCBI Taxonomy" id="205694"/>
    <lineage>
        <taxon>Eukaryota</taxon>
        <taxon>Viridiplantae</taxon>
        <taxon>Streptophyta</taxon>
        <taxon>Embryophyta</taxon>
        <taxon>Tracheophyta</taxon>
        <taxon>Spermatophyta</taxon>
        <taxon>Magnoliopsida</taxon>
        <taxon>eudicotyledons</taxon>
        <taxon>Gunneridae</taxon>
        <taxon>Pentapetalae</taxon>
        <taxon>asterids</taxon>
        <taxon>lamiids</taxon>
        <taxon>Lamiales</taxon>
        <taxon>Oleaceae</taxon>
        <taxon>Forsythieae</taxon>
        <taxon>Forsythia</taxon>
    </lineage>
</organism>
<accession>A0ABD1QM78</accession>
<dbReference type="InterPro" id="IPR048297">
    <property type="entry name" value="DUF936_dom_pln"/>
</dbReference>
<dbReference type="Proteomes" id="UP001604277">
    <property type="component" value="Unassembled WGS sequence"/>
</dbReference>
<evidence type="ECO:0000313" key="3">
    <source>
        <dbReference type="Proteomes" id="UP001604277"/>
    </source>
</evidence>
<dbReference type="Pfam" id="PF06075">
    <property type="entry name" value="DUF936"/>
    <property type="match status" value="2"/>
</dbReference>
<proteinExistence type="predicted"/>
<comment type="caution">
    <text evidence="2">The sequence shown here is derived from an EMBL/GenBank/DDBJ whole genome shotgun (WGS) entry which is preliminary data.</text>
</comment>
<keyword evidence="3" id="KW-1185">Reference proteome</keyword>
<name>A0ABD1QM78_9LAMI</name>
<reference evidence="3" key="1">
    <citation type="submission" date="2024-07" db="EMBL/GenBank/DDBJ databases">
        <title>Two chromosome-level genome assemblies of Korean endemic species Abeliophyllum distichum and Forsythia ovata (Oleaceae).</title>
        <authorList>
            <person name="Jang H."/>
        </authorList>
    </citation>
    <scope>NUCLEOTIDE SEQUENCE [LARGE SCALE GENOMIC DNA]</scope>
</reference>
<dbReference type="PANTHER" id="PTHR31928">
    <property type="entry name" value="EXPRESSED PROTEIN"/>
    <property type="match status" value="1"/>
</dbReference>